<evidence type="ECO:0000259" key="10">
    <source>
        <dbReference type="PROSITE" id="PS50110"/>
    </source>
</evidence>
<evidence type="ECO:0000256" key="1">
    <source>
        <dbReference type="ARBA" id="ARBA00022553"/>
    </source>
</evidence>
<dbReference type="GO" id="GO:0005524">
    <property type="term" value="F:ATP binding"/>
    <property type="evidence" value="ECO:0007669"/>
    <property type="project" value="UniProtKB-KW"/>
</dbReference>
<keyword evidence="2" id="KW-0547">Nucleotide-binding</keyword>
<dbReference type="FunFam" id="3.40.50.300:FF:000006">
    <property type="entry name" value="DNA-binding transcriptional regulator NtrC"/>
    <property type="match status" value="1"/>
</dbReference>
<evidence type="ECO:0000256" key="7">
    <source>
        <dbReference type="ARBA" id="ARBA00023163"/>
    </source>
</evidence>
<dbReference type="EMBL" id="CP036313">
    <property type="protein sequence ID" value="QBH13480.1"/>
    <property type="molecule type" value="Genomic_DNA"/>
</dbReference>
<dbReference type="Gene3D" id="3.40.50.2300">
    <property type="match status" value="1"/>
</dbReference>
<dbReference type="PROSITE" id="PS00675">
    <property type="entry name" value="SIGMA54_INTERACT_1"/>
    <property type="match status" value="1"/>
</dbReference>
<dbReference type="Pfam" id="PF02954">
    <property type="entry name" value="HTH_8"/>
    <property type="match status" value="1"/>
</dbReference>
<protein>
    <submittedName>
        <fullName evidence="12">Sigma-54-dependent Fis family transcriptional regulator</fullName>
    </submittedName>
</protein>
<dbReference type="FunFam" id="3.40.50.2300:FF:000018">
    <property type="entry name" value="DNA-binding transcriptional regulator NtrC"/>
    <property type="match status" value="1"/>
</dbReference>
<dbReference type="InterPro" id="IPR025944">
    <property type="entry name" value="Sigma_54_int_dom_CS"/>
</dbReference>
<accession>A0A328FGI9</accession>
<dbReference type="Gene3D" id="1.10.10.60">
    <property type="entry name" value="Homeodomain-like"/>
    <property type="match status" value="1"/>
</dbReference>
<dbReference type="InterPro" id="IPR001789">
    <property type="entry name" value="Sig_transdc_resp-reg_receiver"/>
</dbReference>
<evidence type="ECO:0000256" key="3">
    <source>
        <dbReference type="ARBA" id="ARBA00022840"/>
    </source>
</evidence>
<feature type="domain" description="Sigma-54 factor interaction" evidence="9">
    <location>
        <begin position="145"/>
        <end position="374"/>
    </location>
</feature>
<reference evidence="11 14" key="2">
    <citation type="submission" date="2019-02" db="EMBL/GenBank/DDBJ databases">
        <title>Complete genome sequence of Desulfobacter hydrogenophilus AcRS1.</title>
        <authorList>
            <person name="Marietou A."/>
            <person name="Lund M.B."/>
            <person name="Marshall I.P.G."/>
            <person name="Schreiber L."/>
            <person name="Jorgensen B."/>
        </authorList>
    </citation>
    <scope>NUCLEOTIDE SEQUENCE [LARGE SCALE GENOMIC DNA]</scope>
    <source>
        <strain evidence="11 14">AcRS1</strain>
    </source>
</reference>
<dbReference type="PROSITE" id="PS50110">
    <property type="entry name" value="RESPONSE_REGULATORY"/>
    <property type="match status" value="1"/>
</dbReference>
<dbReference type="Pfam" id="PF00072">
    <property type="entry name" value="Response_reg"/>
    <property type="match status" value="1"/>
</dbReference>
<dbReference type="GO" id="GO:0006355">
    <property type="term" value="P:regulation of DNA-templated transcription"/>
    <property type="evidence" value="ECO:0007669"/>
    <property type="project" value="InterPro"/>
</dbReference>
<dbReference type="SUPFAM" id="SSF52540">
    <property type="entry name" value="P-loop containing nucleoside triphosphate hydrolases"/>
    <property type="match status" value="1"/>
</dbReference>
<dbReference type="Gene3D" id="1.10.8.60">
    <property type="match status" value="1"/>
</dbReference>
<keyword evidence="7" id="KW-0804">Transcription</keyword>
<dbReference type="InterPro" id="IPR003593">
    <property type="entry name" value="AAA+_ATPase"/>
</dbReference>
<sequence>MADAHRILVVDDELSMRQFLEMLLSKKGYKVNLAKNGKQALSSIKQRKYDLVLTDIRLGDITGLDVLRAVKKEHPDTVVIMISAYATTEIAVEAMNEGAYDFVPKPFDNNELCATIAKALALLTLDQEKALRSSELKSHLHFNRIIGNSPGMQAIYQRIRQIGPTKTNVLVTGESGTGKELIARAIHDNSERKDRPFVVVNCGGIPDTLMESEFFGHVKGSFTGAVADKPGLFEAADTGTIFLDEIGELSMFLQVKLLRAVQETRFKPVGGTREIDVDVRIISATNKKLEQEVIDGNFREDLFFRLNVIPIKVPPLRDRKGDVDLLAAHFVEKYSKKLGKDIVKLSSYAIDFLNQYSFPGNVRELENLIERSVALSATNIILPESLTISSHKRRRWIEGVKDNRYDLEDVVSGVDLDKIMSDIEGAYVKKAVEISQGNKSKAAELLNLSLRSFRYRLDKTIPVKNESGDSDAG</sequence>
<dbReference type="SMART" id="SM00382">
    <property type="entry name" value="AAA"/>
    <property type="match status" value="1"/>
</dbReference>
<dbReference type="CDD" id="cd00009">
    <property type="entry name" value="AAA"/>
    <property type="match status" value="1"/>
</dbReference>
<dbReference type="SMART" id="SM00448">
    <property type="entry name" value="REC"/>
    <property type="match status" value="1"/>
</dbReference>
<keyword evidence="14" id="KW-1185">Reference proteome</keyword>
<keyword evidence="3" id="KW-0067">ATP-binding</keyword>
<dbReference type="SUPFAM" id="SSF52172">
    <property type="entry name" value="CheY-like"/>
    <property type="match status" value="1"/>
</dbReference>
<dbReference type="RefSeq" id="WP_111952977.1">
    <property type="nucleotide sequence ID" value="NZ_CP036313.1"/>
</dbReference>
<dbReference type="GO" id="GO:0043565">
    <property type="term" value="F:sequence-specific DNA binding"/>
    <property type="evidence" value="ECO:0007669"/>
    <property type="project" value="InterPro"/>
</dbReference>
<feature type="modified residue" description="4-aspartylphosphate" evidence="8">
    <location>
        <position position="55"/>
    </location>
</feature>
<keyword evidence="6" id="KW-0238">DNA-binding</keyword>
<dbReference type="InterPro" id="IPR011006">
    <property type="entry name" value="CheY-like_superfamily"/>
</dbReference>
<reference evidence="12 13" key="1">
    <citation type="submission" date="2018-06" db="EMBL/GenBank/DDBJ databases">
        <title>Complete Genome Sequence of Desulfobacter hydrogenophilus (DSM3380).</title>
        <authorList>
            <person name="Marietou A."/>
            <person name="Schreiber L."/>
            <person name="Marshall I."/>
            <person name="Jorgensen B."/>
        </authorList>
    </citation>
    <scope>NUCLEOTIDE SEQUENCE [LARGE SCALE GENOMIC DNA]</scope>
    <source>
        <strain evidence="12 13">DSM 3380</strain>
    </source>
</reference>
<evidence type="ECO:0000313" key="14">
    <source>
        <dbReference type="Proteomes" id="UP000293902"/>
    </source>
</evidence>
<dbReference type="InterPro" id="IPR027417">
    <property type="entry name" value="P-loop_NTPase"/>
</dbReference>
<dbReference type="InterPro" id="IPR025662">
    <property type="entry name" value="Sigma_54_int_dom_ATP-bd_1"/>
</dbReference>
<dbReference type="InterPro" id="IPR058031">
    <property type="entry name" value="AAA_lid_NorR"/>
</dbReference>
<gene>
    <name evidence="12" type="ORF">DO021_01350</name>
    <name evidence="11" type="ORF">EYB58_11420</name>
</gene>
<evidence type="ECO:0000256" key="2">
    <source>
        <dbReference type="ARBA" id="ARBA00022741"/>
    </source>
</evidence>
<dbReference type="Pfam" id="PF00158">
    <property type="entry name" value="Sigma54_activat"/>
    <property type="match status" value="1"/>
</dbReference>
<dbReference type="SUPFAM" id="SSF46689">
    <property type="entry name" value="Homeodomain-like"/>
    <property type="match status" value="1"/>
</dbReference>
<dbReference type="PANTHER" id="PTHR32071">
    <property type="entry name" value="TRANSCRIPTIONAL REGULATORY PROTEIN"/>
    <property type="match status" value="1"/>
</dbReference>
<evidence type="ECO:0000313" key="11">
    <source>
        <dbReference type="EMBL" id="QBH13480.1"/>
    </source>
</evidence>
<feature type="domain" description="Response regulatory" evidence="10">
    <location>
        <begin position="6"/>
        <end position="120"/>
    </location>
</feature>
<proteinExistence type="predicted"/>
<dbReference type="PROSITE" id="PS00676">
    <property type="entry name" value="SIGMA54_INTERACT_2"/>
    <property type="match status" value="1"/>
</dbReference>
<keyword evidence="5" id="KW-0805">Transcription regulation</keyword>
<organism evidence="12 13">
    <name type="scientific">Desulfobacter hydrogenophilus</name>
    <dbReference type="NCBI Taxonomy" id="2291"/>
    <lineage>
        <taxon>Bacteria</taxon>
        <taxon>Pseudomonadati</taxon>
        <taxon>Thermodesulfobacteriota</taxon>
        <taxon>Desulfobacteria</taxon>
        <taxon>Desulfobacterales</taxon>
        <taxon>Desulfobacteraceae</taxon>
        <taxon>Desulfobacter</taxon>
    </lineage>
</organism>
<dbReference type="EMBL" id="QLNI01000002">
    <property type="protein sequence ID" value="RAM03731.1"/>
    <property type="molecule type" value="Genomic_DNA"/>
</dbReference>
<dbReference type="AlphaFoldDB" id="A0A328FGI9"/>
<evidence type="ECO:0000313" key="13">
    <source>
        <dbReference type="Proteomes" id="UP000248798"/>
    </source>
</evidence>
<evidence type="ECO:0000256" key="4">
    <source>
        <dbReference type="ARBA" id="ARBA00023012"/>
    </source>
</evidence>
<dbReference type="InterPro" id="IPR025943">
    <property type="entry name" value="Sigma_54_int_dom_ATP-bd_2"/>
</dbReference>
<dbReference type="Proteomes" id="UP000293902">
    <property type="component" value="Chromosome"/>
</dbReference>
<keyword evidence="4" id="KW-0902">Two-component regulatory system</keyword>
<evidence type="ECO:0000256" key="8">
    <source>
        <dbReference type="PROSITE-ProRule" id="PRU00169"/>
    </source>
</evidence>
<dbReference type="InterPro" id="IPR009057">
    <property type="entry name" value="Homeodomain-like_sf"/>
</dbReference>
<dbReference type="Gene3D" id="3.40.50.300">
    <property type="entry name" value="P-loop containing nucleotide triphosphate hydrolases"/>
    <property type="match status" value="1"/>
</dbReference>
<dbReference type="OrthoDB" id="9814761at2"/>
<dbReference type="Proteomes" id="UP000248798">
    <property type="component" value="Unassembled WGS sequence"/>
</dbReference>
<keyword evidence="1 8" id="KW-0597">Phosphoprotein</keyword>
<dbReference type="Pfam" id="PF25601">
    <property type="entry name" value="AAA_lid_14"/>
    <property type="match status" value="1"/>
</dbReference>
<dbReference type="PROSITE" id="PS00688">
    <property type="entry name" value="SIGMA54_INTERACT_3"/>
    <property type="match status" value="1"/>
</dbReference>
<name>A0A328FGI9_9BACT</name>
<dbReference type="InterPro" id="IPR002197">
    <property type="entry name" value="HTH_Fis"/>
</dbReference>
<dbReference type="InterPro" id="IPR002078">
    <property type="entry name" value="Sigma_54_int"/>
</dbReference>
<evidence type="ECO:0000313" key="12">
    <source>
        <dbReference type="EMBL" id="RAM03731.1"/>
    </source>
</evidence>
<dbReference type="PROSITE" id="PS50045">
    <property type="entry name" value="SIGMA54_INTERACT_4"/>
    <property type="match status" value="1"/>
</dbReference>
<evidence type="ECO:0000256" key="5">
    <source>
        <dbReference type="ARBA" id="ARBA00023015"/>
    </source>
</evidence>
<evidence type="ECO:0000259" key="9">
    <source>
        <dbReference type="PROSITE" id="PS50045"/>
    </source>
</evidence>
<dbReference type="GO" id="GO:0000160">
    <property type="term" value="P:phosphorelay signal transduction system"/>
    <property type="evidence" value="ECO:0007669"/>
    <property type="project" value="UniProtKB-KW"/>
</dbReference>
<evidence type="ECO:0000256" key="6">
    <source>
        <dbReference type="ARBA" id="ARBA00023125"/>
    </source>
</evidence>